<evidence type="ECO:0000313" key="4">
    <source>
        <dbReference type="EMBL" id="KAG2992674.1"/>
    </source>
</evidence>
<keyword evidence="3" id="KW-1133">Transmembrane helix</keyword>
<dbReference type="GO" id="GO:0005886">
    <property type="term" value="C:plasma membrane"/>
    <property type="evidence" value="ECO:0007669"/>
    <property type="project" value="UniProtKB-SubCell"/>
</dbReference>
<dbReference type="SMART" id="SM00112">
    <property type="entry name" value="CA"/>
    <property type="match status" value="11"/>
</dbReference>
<dbReference type="Pfam" id="PF00028">
    <property type="entry name" value="Cadherin"/>
    <property type="match status" value="5"/>
</dbReference>
<dbReference type="PRINTS" id="PR00205">
    <property type="entry name" value="CADHERIN"/>
</dbReference>
<dbReference type="InterPro" id="IPR015919">
    <property type="entry name" value="Cadherin-like_sf"/>
</dbReference>
<dbReference type="Pfam" id="PF13385">
    <property type="entry name" value="Laminin_G_3"/>
    <property type="match status" value="1"/>
</dbReference>
<dbReference type="InterPro" id="IPR000421">
    <property type="entry name" value="FA58C"/>
</dbReference>
<dbReference type="PANTHER" id="PTHR24026:SF126">
    <property type="entry name" value="PROTOCADHERIN FAT 4"/>
    <property type="match status" value="1"/>
</dbReference>
<sequence length="1891" mass="204778">MEVTDHGGLSGDCVVLIEVINVNEPPSGATYYNGSVYQTAPVGHRILKLGLQDPEGKNLTFSIITSSVDQDKFGISDDQVLYVNKATSISASSQVVLSIEVSDGYSRMEILCSLSVLADPPPIQCLGKEQTVSVSENAVGATVGRVQFLPSLYSPSGYALQDSLVPFTLNATTGEVIVNDLLPLDYERQSSYSLTFAIYYSSANYIICPMVIRVLDVDEPPTCTTQSASVRENLVGYDKWMLQSGATDPEGGHLTFTMNSKALFYSNTSGAVFARDLSLFNYEEQSYYALVLSVSDGVNTMQCSIIIYIIDTNDCPQIPRQIRYIHENSAVGTFVGDSITVRDEDYSLHSNGRITFSVDSDIFAIDKISGTLVVANSSKLDYEMLQQLDLVVYATDDAAEPCSSNATVTVFIIDVNEPPSIMAGQVGSVLEFTKALSQDPSVAVLNVTAHDPDKDDTLSFSLLSSNISYLFRIEYGTGRIYVTDTSAFDFETRSVYYLDMTVTDLGGLSSTQQVEIRVVDTNEPPGFKLFSGSINENSPEHTAILNPSDVIAVDPEGENVTYRINGTSVALPFDIKDNQLVVSRAQLDYEVLAQYTMTIQACDSRGLCSFASFQITVNDVNEPPVIFPAQISTEENAVEGALVGSPILASDPDRGQRLIYSIVDGDTYDLFGIQSCNGQVYVKRSDSLDFERSSTYQIVVAVSDSGLPSLTSTATLTIRIRDVNEAPVFTADYSIRLETKNISADPTSSLTGVNLATMIQSASQPTGFCSGTLNSVASFSNRVVCPDGSQAEYGAMIKWKFLLQADSNVAFRILASVVINAVFLIDQAIYSPQSLFRPGFDLQYGDEVTAERLHRGVHSVVVFLYSPSDSPVSFELQINSDGWNTVSVKTFDGLVSETIERSIPENSAPGTAVGDALQAIDEDKDSKLYYSIVQQNSPGLFIIEKQSGQLVLNQNKSLDFEIESSYSLLIQVTDSQLTNQEWVLVKVMDVNEPPILSSPQVFSVRENSKAYTPIGSPLSPIDPEGVAGNYTFEIISARESVPFELSSTSGQFVVAANGNIDYEARAHYGLQVKITDIDGLTATTDVIINVIDVNEPPVVFISVLSLMENSPQGTIVAHVQGSDPENQTLAFTYASTFAGDANNTAFRVIQTSTSSAQIEVRGAKIDFEQQRSFEMSVTVTDTSDNSLSVSQTFTVVVIDVNEPPQLTVKSPISMCIPENTANGSLVGTAINSYFSDQDTGDSIAIKLVSSVPVNGAFSVSSAGQLSVQNSVLLDFEALTMVQISCQASDNGGNVVAFLVNVGITNVNEAPYFPESFVRINIPESSTIGTEVHRVTALDPDGNGADLRYHIVSGNSKQGFVLNDLGLLKTTRKLNALEVFNISVDAVDTFGSGLQSQTNQLLMISVSSVNSPPVVVNFVFRVDENIEIGTKIGQVWGVDSYDGSVLSFYTVPETDRIQFRPVSRNTSDVYIWSPTINFEAEPSITFLLCAMDDGARNDYVAVMKGCANLTVLVVDVNESPKFDTSARIARQITEIAQLDDGVGGNFHYMTPGGKFFGNNSHDLLFDGTYDFAFGDLDFSMAMSVRTQANGGNILHLLGSRDNDYFDVSIGGDGKLNVTSSSFLIQGQQVLSDGAWHYVAIVSTISDHTLSIYVDGRLDTAAVVFMGSPVIAQQAVLSSYPAMFTGWISRFHFFSGAISLAEVQELTSYSVPSFYVVANSGVTQKEGSEYCASQGLRLCDLMDVESVCIDPHYSPATFPTASQGSIRVPPCSNSAMKAELNAGNAQLACCSQYSDSKLIGNLTRPILRTDALTASSFLYNSKTHGYGHEGLSVLRSDNVDGSWCPRSDSSSEWVQISFPKATIVSRIEVNRGVDYNGNMGYLKTFQREQLSHG</sequence>
<dbReference type="CDD" id="cd11304">
    <property type="entry name" value="Cadherin_repeat"/>
    <property type="match status" value="12"/>
</dbReference>
<dbReference type="SUPFAM" id="SSF49899">
    <property type="entry name" value="Concanavalin A-like lectins/glucanases"/>
    <property type="match status" value="1"/>
</dbReference>
<gene>
    <name evidence="4" type="ORF">PC118_g4435</name>
</gene>
<dbReference type="Gene3D" id="2.60.120.200">
    <property type="match status" value="1"/>
</dbReference>
<dbReference type="PROSITE" id="PS50022">
    <property type="entry name" value="FA58C_3"/>
    <property type="match status" value="1"/>
</dbReference>
<dbReference type="VEuPathDB" id="FungiDB:PC110_g8396"/>
<evidence type="ECO:0000256" key="2">
    <source>
        <dbReference type="ARBA" id="ARBA00022692"/>
    </source>
</evidence>
<protein>
    <submittedName>
        <fullName evidence="4">Uncharacterized protein</fullName>
    </submittedName>
</protein>
<keyword evidence="1" id="KW-0245">EGF-like domain</keyword>
<dbReference type="GO" id="GO:0007156">
    <property type="term" value="P:homophilic cell adhesion via plasma membrane adhesion molecules"/>
    <property type="evidence" value="ECO:0007669"/>
    <property type="project" value="InterPro"/>
</dbReference>
<accession>A0A8T1LBX3</accession>
<dbReference type="Gene3D" id="2.60.120.260">
    <property type="entry name" value="Galactose-binding domain-like"/>
    <property type="match status" value="1"/>
</dbReference>
<dbReference type="InterPro" id="IPR013320">
    <property type="entry name" value="ConA-like_dom_sf"/>
</dbReference>
<organism evidence="4 5">
    <name type="scientific">Phytophthora cactorum</name>
    <dbReference type="NCBI Taxonomy" id="29920"/>
    <lineage>
        <taxon>Eukaryota</taxon>
        <taxon>Sar</taxon>
        <taxon>Stramenopiles</taxon>
        <taxon>Oomycota</taxon>
        <taxon>Peronosporomycetes</taxon>
        <taxon>Peronosporales</taxon>
        <taxon>Peronosporaceae</taxon>
        <taxon>Phytophthora</taxon>
    </lineage>
</organism>
<dbReference type="SUPFAM" id="SSF49313">
    <property type="entry name" value="Cadherin-like"/>
    <property type="match status" value="11"/>
</dbReference>
<reference evidence="4" key="1">
    <citation type="submission" date="2018-10" db="EMBL/GenBank/DDBJ databases">
        <title>Effector identification in a new, highly contiguous assembly of the strawberry crown rot pathogen Phytophthora cactorum.</title>
        <authorList>
            <person name="Armitage A.D."/>
            <person name="Nellist C.F."/>
            <person name="Bates H."/>
            <person name="Vickerstaff R.J."/>
            <person name="Harrison R.J."/>
        </authorList>
    </citation>
    <scope>NUCLEOTIDE SEQUENCE</scope>
    <source>
        <strain evidence="4">P415</strain>
    </source>
</reference>
<keyword evidence="3" id="KW-0472">Membrane</keyword>
<dbReference type="EMBL" id="RCML01000083">
    <property type="protein sequence ID" value="KAG2992674.1"/>
    <property type="molecule type" value="Genomic_DNA"/>
</dbReference>
<comment type="caution">
    <text evidence="4">The sequence shown here is derived from an EMBL/GenBank/DDBJ whole genome shotgun (WGS) entry which is preliminary data.</text>
</comment>
<dbReference type="Proteomes" id="UP000697107">
    <property type="component" value="Unassembled WGS sequence"/>
</dbReference>
<dbReference type="Gene3D" id="2.60.40.60">
    <property type="entry name" value="Cadherins"/>
    <property type="match status" value="12"/>
</dbReference>
<dbReference type="InterPro" id="IPR008979">
    <property type="entry name" value="Galactose-bd-like_sf"/>
</dbReference>
<evidence type="ECO:0000256" key="1">
    <source>
        <dbReference type="ARBA" id="ARBA00022536"/>
    </source>
</evidence>
<dbReference type="PROSITE" id="PS50025">
    <property type="entry name" value="LAM_G_DOMAIN"/>
    <property type="match status" value="1"/>
</dbReference>
<dbReference type="InterPro" id="IPR002126">
    <property type="entry name" value="Cadherin-like_dom"/>
</dbReference>
<dbReference type="SUPFAM" id="SSF49785">
    <property type="entry name" value="Galactose-binding domain-like"/>
    <property type="match status" value="1"/>
</dbReference>
<name>A0A8T1LBX3_9STRA</name>
<dbReference type="GO" id="GO:0005509">
    <property type="term" value="F:calcium ion binding"/>
    <property type="evidence" value="ECO:0007669"/>
    <property type="project" value="InterPro"/>
</dbReference>
<dbReference type="PANTHER" id="PTHR24026">
    <property type="entry name" value="FAT ATYPICAL CADHERIN-RELATED"/>
    <property type="match status" value="1"/>
</dbReference>
<keyword evidence="2" id="KW-0812">Transmembrane</keyword>
<evidence type="ECO:0000256" key="3">
    <source>
        <dbReference type="ARBA" id="ARBA00022989"/>
    </source>
</evidence>
<dbReference type="InterPro" id="IPR001791">
    <property type="entry name" value="Laminin_G"/>
</dbReference>
<dbReference type="PROSITE" id="PS50268">
    <property type="entry name" value="CADHERIN_2"/>
    <property type="match status" value="11"/>
</dbReference>
<proteinExistence type="predicted"/>
<evidence type="ECO:0000313" key="5">
    <source>
        <dbReference type="Proteomes" id="UP000697107"/>
    </source>
</evidence>